<feature type="region of interest" description="Disordered" evidence="2">
    <location>
        <begin position="2555"/>
        <end position="2578"/>
    </location>
</feature>
<feature type="compositionally biased region" description="Polar residues" evidence="2">
    <location>
        <begin position="2032"/>
        <end position="2042"/>
    </location>
</feature>
<feature type="compositionally biased region" description="Basic and acidic residues" evidence="2">
    <location>
        <begin position="6152"/>
        <end position="6161"/>
    </location>
</feature>
<feature type="region of interest" description="Disordered" evidence="2">
    <location>
        <begin position="5020"/>
        <end position="5090"/>
    </location>
</feature>
<feature type="compositionally biased region" description="Basic and acidic residues" evidence="2">
    <location>
        <begin position="4550"/>
        <end position="4562"/>
    </location>
</feature>
<feature type="compositionally biased region" description="Polar residues" evidence="2">
    <location>
        <begin position="5076"/>
        <end position="5090"/>
    </location>
</feature>
<feature type="compositionally biased region" description="Polar residues" evidence="2">
    <location>
        <begin position="4031"/>
        <end position="4052"/>
    </location>
</feature>
<feature type="compositionally biased region" description="Basic and acidic residues" evidence="2">
    <location>
        <begin position="5568"/>
        <end position="5580"/>
    </location>
</feature>
<feature type="compositionally biased region" description="Basic and acidic residues" evidence="2">
    <location>
        <begin position="6123"/>
        <end position="6145"/>
    </location>
</feature>
<feature type="region of interest" description="Disordered" evidence="2">
    <location>
        <begin position="4109"/>
        <end position="4142"/>
    </location>
</feature>
<dbReference type="PANTHER" id="PTHR21713">
    <property type="entry name" value="NASCENT POLYPEPTIDE ASSOCIATED COMPLEX ALPHA SUBUNIT-RELATED"/>
    <property type="match status" value="1"/>
</dbReference>
<dbReference type="SMART" id="SM00355">
    <property type="entry name" value="ZnF_C2H2"/>
    <property type="match status" value="4"/>
</dbReference>
<keyword evidence="1" id="KW-0862">Zinc</keyword>
<feature type="compositionally biased region" description="Basic and acidic residues" evidence="2">
    <location>
        <begin position="4863"/>
        <end position="4883"/>
    </location>
</feature>
<feature type="compositionally biased region" description="Basic and acidic residues" evidence="2">
    <location>
        <begin position="1398"/>
        <end position="1410"/>
    </location>
</feature>
<feature type="region of interest" description="Disordered" evidence="2">
    <location>
        <begin position="5711"/>
        <end position="5734"/>
    </location>
</feature>
<feature type="compositionally biased region" description="Basic and acidic residues" evidence="2">
    <location>
        <begin position="6499"/>
        <end position="6520"/>
    </location>
</feature>
<feature type="compositionally biased region" description="Basic and acidic residues" evidence="2">
    <location>
        <begin position="6385"/>
        <end position="6402"/>
    </location>
</feature>
<feature type="compositionally biased region" description="Polar residues" evidence="2">
    <location>
        <begin position="6367"/>
        <end position="6381"/>
    </location>
</feature>
<feature type="region of interest" description="Disordered" evidence="2">
    <location>
        <begin position="5879"/>
        <end position="5898"/>
    </location>
</feature>
<feature type="compositionally biased region" description="Basic and acidic residues" evidence="2">
    <location>
        <begin position="6292"/>
        <end position="6313"/>
    </location>
</feature>
<feature type="region of interest" description="Disordered" evidence="2">
    <location>
        <begin position="4380"/>
        <end position="4409"/>
    </location>
</feature>
<gene>
    <name evidence="4" type="ORF">MAR_036274</name>
</gene>
<feature type="region of interest" description="Disordered" evidence="2">
    <location>
        <begin position="2619"/>
        <end position="2656"/>
    </location>
</feature>
<proteinExistence type="predicted"/>
<feature type="region of interest" description="Disordered" evidence="2">
    <location>
        <begin position="4863"/>
        <end position="4891"/>
    </location>
</feature>
<feature type="region of interest" description="Disordered" evidence="2">
    <location>
        <begin position="1817"/>
        <end position="1865"/>
    </location>
</feature>
<feature type="compositionally biased region" description="Basic and acidic residues" evidence="2">
    <location>
        <begin position="2779"/>
        <end position="2790"/>
    </location>
</feature>
<accession>A0ABY7ERK7</accession>
<feature type="region of interest" description="Disordered" evidence="2">
    <location>
        <begin position="5620"/>
        <end position="5664"/>
    </location>
</feature>
<feature type="compositionally biased region" description="Low complexity" evidence="2">
    <location>
        <begin position="2303"/>
        <end position="2313"/>
    </location>
</feature>
<feature type="compositionally biased region" description="Basic and acidic residues" evidence="2">
    <location>
        <begin position="4482"/>
        <end position="4517"/>
    </location>
</feature>
<dbReference type="PROSITE" id="PS00028">
    <property type="entry name" value="ZINC_FINGER_C2H2_1"/>
    <property type="match status" value="2"/>
</dbReference>
<feature type="region of interest" description="Disordered" evidence="2">
    <location>
        <begin position="2706"/>
        <end position="2752"/>
    </location>
</feature>
<name>A0ABY7ERK7_MYAAR</name>
<feature type="compositionally biased region" description="Polar residues" evidence="2">
    <location>
        <begin position="5711"/>
        <end position="5722"/>
    </location>
</feature>
<reference evidence="4" key="1">
    <citation type="submission" date="2022-11" db="EMBL/GenBank/DDBJ databases">
        <title>Centuries of genome instability and evolution in soft-shell clam transmissible cancer (bioRxiv).</title>
        <authorList>
            <person name="Hart S.F.M."/>
            <person name="Yonemitsu M.A."/>
            <person name="Giersch R.M."/>
            <person name="Beal B.F."/>
            <person name="Arriagada G."/>
            <person name="Davis B.W."/>
            <person name="Ostrander E.A."/>
            <person name="Goff S.P."/>
            <person name="Metzger M.J."/>
        </authorList>
    </citation>
    <scope>NUCLEOTIDE SEQUENCE</scope>
    <source>
        <strain evidence="4">MELC-2E11</strain>
        <tissue evidence="4">Siphon/mantle</tissue>
    </source>
</reference>
<evidence type="ECO:0000313" key="5">
    <source>
        <dbReference type="Proteomes" id="UP001164746"/>
    </source>
</evidence>
<keyword evidence="1" id="KW-0863">Zinc-finger</keyword>
<feature type="compositionally biased region" description="Basic and acidic residues" evidence="2">
    <location>
        <begin position="2625"/>
        <end position="2635"/>
    </location>
</feature>
<feature type="region of interest" description="Disordered" evidence="2">
    <location>
        <begin position="4423"/>
        <end position="4537"/>
    </location>
</feature>
<feature type="region of interest" description="Disordered" evidence="2">
    <location>
        <begin position="3214"/>
        <end position="3248"/>
    </location>
</feature>
<feature type="compositionally biased region" description="Basic and acidic residues" evidence="2">
    <location>
        <begin position="4572"/>
        <end position="4593"/>
    </location>
</feature>
<feature type="region of interest" description="Disordered" evidence="2">
    <location>
        <begin position="5191"/>
        <end position="5212"/>
    </location>
</feature>
<feature type="region of interest" description="Disordered" evidence="2">
    <location>
        <begin position="4030"/>
        <end position="4080"/>
    </location>
</feature>
<feature type="region of interest" description="Disordered" evidence="2">
    <location>
        <begin position="1039"/>
        <end position="1059"/>
    </location>
</feature>
<feature type="region of interest" description="Disordered" evidence="2">
    <location>
        <begin position="1160"/>
        <end position="1194"/>
    </location>
</feature>
<feature type="region of interest" description="Disordered" evidence="2">
    <location>
        <begin position="3749"/>
        <end position="3804"/>
    </location>
</feature>
<feature type="region of interest" description="Disordered" evidence="2">
    <location>
        <begin position="6123"/>
        <end position="6226"/>
    </location>
</feature>
<feature type="compositionally biased region" description="Basic and acidic residues" evidence="2">
    <location>
        <begin position="5049"/>
        <end position="5073"/>
    </location>
</feature>
<feature type="domain" description="C2H2-type" evidence="3">
    <location>
        <begin position="5756"/>
        <end position="5784"/>
    </location>
</feature>
<feature type="compositionally biased region" description="Acidic residues" evidence="2">
    <location>
        <begin position="4116"/>
        <end position="4142"/>
    </location>
</feature>
<feature type="compositionally biased region" description="Polar residues" evidence="2">
    <location>
        <begin position="5879"/>
        <end position="5890"/>
    </location>
</feature>
<evidence type="ECO:0000256" key="2">
    <source>
        <dbReference type="SAM" id="MobiDB-lite"/>
    </source>
</evidence>
<feature type="compositionally biased region" description="Basic and acidic residues" evidence="2">
    <location>
        <begin position="6409"/>
        <end position="6491"/>
    </location>
</feature>
<organism evidence="4 5">
    <name type="scientific">Mya arenaria</name>
    <name type="common">Soft-shell clam</name>
    <dbReference type="NCBI Taxonomy" id="6604"/>
    <lineage>
        <taxon>Eukaryota</taxon>
        <taxon>Metazoa</taxon>
        <taxon>Spiralia</taxon>
        <taxon>Lophotrochozoa</taxon>
        <taxon>Mollusca</taxon>
        <taxon>Bivalvia</taxon>
        <taxon>Autobranchia</taxon>
        <taxon>Heteroconchia</taxon>
        <taxon>Euheterodonta</taxon>
        <taxon>Imparidentia</taxon>
        <taxon>Neoheterodontei</taxon>
        <taxon>Myida</taxon>
        <taxon>Myoidea</taxon>
        <taxon>Myidae</taxon>
        <taxon>Mya</taxon>
    </lineage>
</organism>
<feature type="region of interest" description="Disordered" evidence="2">
    <location>
        <begin position="1965"/>
        <end position="2044"/>
    </location>
</feature>
<feature type="compositionally biased region" description="Polar residues" evidence="2">
    <location>
        <begin position="3316"/>
        <end position="3330"/>
    </location>
</feature>
<dbReference type="Gene3D" id="3.30.160.60">
    <property type="entry name" value="Classic Zinc Finger"/>
    <property type="match status" value="1"/>
</dbReference>
<feature type="compositionally biased region" description="Basic and acidic residues" evidence="2">
    <location>
        <begin position="6322"/>
        <end position="6366"/>
    </location>
</feature>
<feature type="compositionally biased region" description="Basic and acidic residues" evidence="2">
    <location>
        <begin position="6171"/>
        <end position="6207"/>
    </location>
</feature>
<dbReference type="PROSITE" id="PS50157">
    <property type="entry name" value="ZINC_FINGER_C2H2_2"/>
    <property type="match status" value="1"/>
</dbReference>
<evidence type="ECO:0000259" key="3">
    <source>
        <dbReference type="PROSITE" id="PS50157"/>
    </source>
</evidence>
<feature type="compositionally biased region" description="Basic residues" evidence="2">
    <location>
        <begin position="39"/>
        <end position="57"/>
    </location>
</feature>
<dbReference type="EMBL" id="CP111018">
    <property type="protein sequence ID" value="WAR11198.1"/>
    <property type="molecule type" value="Genomic_DNA"/>
</dbReference>
<feature type="compositionally biased region" description="Polar residues" evidence="2">
    <location>
        <begin position="5621"/>
        <end position="5643"/>
    </location>
</feature>
<feature type="region of interest" description="Disordered" evidence="2">
    <location>
        <begin position="5553"/>
        <end position="5580"/>
    </location>
</feature>
<feature type="region of interest" description="Disordered" evidence="2">
    <location>
        <begin position="1398"/>
        <end position="1433"/>
    </location>
</feature>
<feature type="region of interest" description="Disordered" evidence="2">
    <location>
        <begin position="6290"/>
        <end position="6533"/>
    </location>
</feature>
<dbReference type="Pfam" id="PF25429">
    <property type="entry name" value="zf-POGZ"/>
    <property type="match status" value="1"/>
</dbReference>
<protein>
    <submittedName>
        <fullName evidence="4">POGZ-like protein</fullName>
    </submittedName>
</protein>
<feature type="region of interest" description="Disordered" evidence="2">
    <location>
        <begin position="897"/>
        <end position="921"/>
    </location>
</feature>
<dbReference type="InterPro" id="IPR057618">
    <property type="entry name" value="Znf_POGZ/Z280C-D-like"/>
</dbReference>
<feature type="compositionally biased region" description="Polar residues" evidence="2">
    <location>
        <begin position="1160"/>
        <end position="1177"/>
    </location>
</feature>
<feature type="compositionally biased region" description="Basic and acidic residues" evidence="2">
    <location>
        <begin position="2562"/>
        <end position="2578"/>
    </location>
</feature>
<feature type="region of interest" description="Disordered" evidence="2">
    <location>
        <begin position="1"/>
        <end position="58"/>
    </location>
</feature>
<feature type="compositionally biased region" description="Basic and acidic residues" evidence="2">
    <location>
        <begin position="5145"/>
        <end position="5173"/>
    </location>
</feature>
<feature type="region of interest" description="Disordered" evidence="2">
    <location>
        <begin position="4550"/>
        <end position="4593"/>
    </location>
</feature>
<feature type="region of interest" description="Disordered" evidence="2">
    <location>
        <begin position="2772"/>
        <end position="2803"/>
    </location>
</feature>
<feature type="compositionally biased region" description="Acidic residues" evidence="2">
    <location>
        <begin position="2934"/>
        <end position="2948"/>
    </location>
</feature>
<feature type="region of interest" description="Disordered" evidence="2">
    <location>
        <begin position="3310"/>
        <end position="3331"/>
    </location>
</feature>
<dbReference type="InterPro" id="IPR016641">
    <property type="entry name" value="EGD2/NACA0like"/>
</dbReference>
<keyword evidence="5" id="KW-1185">Reference proteome</keyword>
<feature type="region of interest" description="Disordered" evidence="2">
    <location>
        <begin position="2297"/>
        <end position="2319"/>
    </location>
</feature>
<dbReference type="InterPro" id="IPR013087">
    <property type="entry name" value="Znf_C2H2_type"/>
</dbReference>
<evidence type="ECO:0000313" key="4">
    <source>
        <dbReference type="EMBL" id="WAR11198.1"/>
    </source>
</evidence>
<keyword evidence="1" id="KW-0479">Metal-binding</keyword>
<dbReference type="Proteomes" id="UP001164746">
    <property type="component" value="Chromosome 7"/>
</dbReference>
<feature type="compositionally biased region" description="Acidic residues" evidence="2">
    <location>
        <begin position="2908"/>
        <end position="2920"/>
    </location>
</feature>
<feature type="compositionally biased region" description="Basic and acidic residues" evidence="2">
    <location>
        <begin position="4441"/>
        <end position="4457"/>
    </location>
</feature>
<feature type="region of interest" description="Disordered" evidence="2">
    <location>
        <begin position="5145"/>
        <end position="5179"/>
    </location>
</feature>
<feature type="region of interest" description="Disordered" evidence="2">
    <location>
        <begin position="4191"/>
        <end position="4246"/>
    </location>
</feature>
<evidence type="ECO:0000256" key="1">
    <source>
        <dbReference type="PROSITE-ProRule" id="PRU00042"/>
    </source>
</evidence>
<feature type="compositionally biased region" description="Low complexity" evidence="2">
    <location>
        <begin position="3214"/>
        <end position="3225"/>
    </location>
</feature>
<feature type="compositionally biased region" description="Basic and acidic residues" evidence="2">
    <location>
        <begin position="2722"/>
        <end position="2752"/>
    </location>
</feature>
<sequence>MKPKGRGKGRPRKSSVSEPEIINLDPDDEPEEVLPVSTKRGRKSQNKSAHIHNTRRASRVDVELQMECVDDELSPAQLKAIDEAQKEHEKANDLIKLARAGNTMVPASTPNTFTLVPPKLLKQAQAPITPAQPVNMSVLISNQVPVTNSRKAKGMTPPTAVDSQPMGLPPPRTAQFLNKQQNQGKGPAGVSVSSPPELILLKETQPQGVAISSPTPLPGQIPTNILGVTPQQVYKFVSLPSSTSPQQLQNQWAIRPLLSVNPQQQSLLVANAVQQQRMKVMSTFSIRPSGQQILQLASPQQLIRHPMDWEPNQSDCCFDERRNFIGSHSVSPHESCNAISHFKELRKLDERKPVIRPNHINEKQRLSFICQDCDNDRSPTSNISCVFTENKRNELGAKSYFDSQNLCCDICDNLHQQKRAINLNCSMLQSNVISNSEFPVNRPQSTKETISQGLECEQELNVSLPTKTSHASPTPFGYNFFHQVDYLNDNSQSEQCDTFKSFEANENDLATFGAISEYKCAENSREKLSKLCEPSQSLSMRDKIAMLPDLCKKLGFVKVSKETQIPKTQLLKLNRQFKQEQVRLRKRLSGKEEIEKGIEGEISADTKETMTDFLETMEESGKTKVTPEQQINNELGPNSETVLSVVNEEMNETCCLDIDAGHCKSEIVSNVKHDNSKEQLYLNIEKGQRNCARYEREKKCVNFDKQQESSVKTLPKFGLLTSEVGWIWTDYLKVEQMVQVCVIELGVKSPTVMNERRVDSQGFAEVNVEDDKENIAVHSVTRGVVLDTLKSVDGVDDTKKESKKKADVVDDIKNKVIPETTLVSCLKKTSCNTDMDTLLENLNVSVCNGNMSIEKDTVKSNTRDQDLENAKQTMESVQYLQKSFHIDNVCNRSDKLSRDSVMSNKTVSDSSTSDDDGDDGSLKERYLVINMLEDSQGKQLSSIEVHSDEHNHSFGNEKQLEEVGEKIETAEVEPVCMKRLSDDEKAKADSTQVGNVSKEPLPYAEKENNKITQVEHVRKTLQRESTESYIPSDYESTVSYVKDSPDETSKLSNDSSTDHLPVVEMMHEEVSKDHEPVSLPKDNTAVSVNHPEQVSRLKDSTADTLNKTEQVNGLTIAIENHTEQISELKDYTCDSVNHPELDNVNVDGTESHTKQISCANDDTAQSESQTEVNSTDNLTEHSYFRSPNKPQKTSEHEIITLENDIYDEDKELIDEKEAFCTVPKDDNFLGVKLKDKKRMLKLSVPVPDKFEIIDGRPIQIFAEVNNEPLLNKEKRLDNDVEKNVDGKGIAESECGVDESPTNLEHAETEENNYVQLDGTTTSFSERWKSSALGLEYLSKDSLNVVKVKKPNIDAENGPIYLVEVDNTDYKAKQMMLSIQANRQKQGQKSKTVKKLCKEGITKMTNQDEKKKPTRKKKQAPKKDSSPKKKAARNKRTTFYEFCPNSDKHDEMGNELIRYLADNNFFKNRQEKISEKDKQNILKDLADKVRKDSYIDSGKFQFFVCPCVKDDIIKASFRVGPVEVAKALAIPVRRIYNWRTLVYQHHAYAAYKKNPFREELKIKLAFLAKLYGSREINEMYNIPMKTLAMWKKKYQDVKLLSYDLTEEDYLELCRVSESRNDGREQNSLLNGTQKTVEMKNGSSVFCDGGLEHMKETHSPHVSVQELDNIVNEDGKAHESFNQKSKTFPNNLEIYFGDESSENESETEMIVKQRKNSETNGDAKTFEKIKSMHEEINKDIANLTDSSDHNDGDDNLEVLGDIEVLGSWNIHVEPRENADNGERMNVIDIKQEKHEVNAILVERSVKMGLNKQKGLEKLKDVGSEADSSTDHGCQEAHDRSGNVLKKETEWKDNASPKDRRTENRTGNDENDIIVEALNIDDIERDAMAEEKNANSIQIGELSFNIRSDEHFDEIIDLTLDSSQNENFIVKVREPDSVLHPFQIKSEPVDEEFDNIEQGRKKVSVVDKEDINEKINKPHSPRKGNQEKDSVPMLEMGVGDGQNTQGNSYFHSSGNQQNSDTTQGGFGSHGGNDINYPSTSNSSGGISEIPDIQIVGLSDLQPGQDYYLLDRNTLNIMPTASQMQTSSVNTGVPSSQIIIQSADVSQSLTTPLPTMPGILIRRPSPTYSRSSLSLLPTVIQHYPLASVGPINVGTPPLPPPLILGGTNLVPKPPPLYPGVHSASSSSSNSSSFTLRTSPVIVTSSSSAVSHAPSVMEVPVLSDYQASVKTSTVKATTVTPPVTPSSFLSEFEHYHQLKRAISDKSTVQVSPPSTSIPQEVYVYPGKDVVKTTTQAFSANSVSPKGFISSKPISPKSSTAGNRKSPIIVYADQPVPSYKHSMPPQVMQHEGKAYVKRGSDWLHISNKNKSIPMSLKNVAVPVTLVENRSGKSPVYYIKTAANPSTVVASSTNTEETRHVISGIVSKLNQQNVTIIQSPKKSEAPASADISQIPKSSPSVVNLMHLFQQKTVRNQTQSSKFNLETLAQAASSVENVPVGSFTLSGKIGAMTELASKSADAIGTHFQPISRERDPKAFKEKIVTQGEAGKFLDIHKIAETALNQSSEKTAPKEKMKEQKGKLDETDVKEKKRVQMEKFLDLSGYVSENQITKQRALMKTMLKRKISGDVGGDNEKKKSKEIGSEMSKTGNKVEGNAPPTGRRIDDLIRSMSSRMNVDVSTKSKKVTPISKEGEIVPKLNENRIESLVKTMQNRLADDKNEPGPSGLVRNRQESTDEHRPEGKDGKMLAKLQGHDEPKQRIDSLLSSVTDRLMTFHDLTQAAETCEGDQKSDTEKKMEGMTPPVSFDGKLKPESAIYENVEEKSLPVTSKRKGESKIRRDIRDVKKGVVSDVPELSTDVKTSSSSECTLFSSETNTATIDLKDSVDVKKDSEPTDLSEKLKSLLNADIFNVIESKDADDDSEEDDNEDDSRMSPGSVHIGSSEDENENNEEVDDVTESAHSTEDESDADTPVIVIPEVSTRKSDNSIYSPIKTMYVECLHTSPYKSEKTPEKVCPTITVDRNVHRRSNVNTDNQLSRTSPKALMKQSRGLVMKRTYPILIKKKIAKLASIFSMTSLSMKYGMNAQTISKWKQLYGKDEIAGLEFTGEELAIMKDVREERMSQINDKSAEKTTVKKVSPNQTVKPHQTVTSGKSKYQIYVDNPEEEIEEQTEIEIVKPTRKPSTEIETELLKPARKLSTDVELESVKSDNVKKVSPMLIGLLNSSKKNPASSSPVRPKRVPNILSRQGPAMKTDDKMTSSTVPMYIAVNEGTDDQTKHMLRQKLMIQADKGPTSLTMPQGIETMSMKKSVSSVFGDISPMKDPENNASVSGPTAPTEQSHMPGVERTVYLCPKENIFKYRYVNTSSKGSVPATTPNASIGDLIRASNKSKKFTSKADKYSEPTEAFKMEVVKEARKSGFERASKWFSVDMTDIMKWHDVLLNKKGEEDLNKNKRTKTSAQQQESDSDVYEFLVGETSGTASSKPGQTAGKKLNSGLSFDSYEVKEGAIKRPRFHKVGGSSEQLGTAITNATKSNRSRMGPNTTILKRTQENIHQLQQFKADVQGDLGIMPKLVKQSVSGTKDTSVEIASTWKQVQSVINPPKLNERKFSQEYKNRLMRECEVRGQKVISREYKIPFNELSRWRQEAKRLNQVVAKQPSAQLPKLLIPAPSTSTEKALPAAKSSDYNKPALIRNASDTGEVFVLSDDVTRPVEQEPLKIKIRFSADGQNRAMITSSSSESSIPDVVKRMEKQPVFLQPSTSVWPTKRSPKKVGSKSLKTKASPAKQRLAATENKARQKIGSPQDKNKVRRTSQLEDDAELRMQVINYCFDQGVLKTQKKFNITRQSIIDLMKEYEELSKYAAEAEYSQYKTKLVSREKTSVEVSTSQPVIVKNLTDYIVTQEYKVGVVDYARNHGITAASRKYKRKTTTIKSWVNEIERQETKKIQDEQIAKEIELLATKISQEEARKISFFEARKKRLQLENEFRNQYKKTVVDYAKDHGITNATKKYKKKAQTIKAWMGHLAKLERDAKKLRAEEASLPFTSSPMKSSESNLHLSISKPSPLQRRMSAPAEIQEENSLKNKNPPESPIWEQDFVIKPSTSSPLKLTLSPRRKSPVIVIGSSAEGSDDSNDEDLDDFDEDVNDIGTEDEDDNAVELSSFGLNALPVKSKALAADHEKLEIEIDIAEDSFNSTINLISEDEEANISQHSIPAKKATLKSHKSSCKETNKSIEDTIEDPEDTEQNKPEDDGIISPSDVPNILEMDRFVAKSIEQKENELEAEDLPHNENVVGDVDAIVIDEDSESDTEAVEMIPYEDTVMFKVLTAEMEKFFNDKTTTVKPKRKQTATKAKGMSADAEIMSNLDENLLFTGTRSTRQSLAHDITKNKKQNDSLLTVSTESEAKVDDDNEASLGNRNTDEETTKVDIKMNNYASKTEETEYAKSQSSEAKVQLSEKEAKRVQVENEVDPKNNVSNKADRFETGRELDTEGDALTSERRPITGIEYKEKARIETDSKESIKDVHISEDKGSITNSETKATEEVSEMPPVDKLVAKGIIELKKESVDARKSEKEENTNGTDSQEDQMEKKDRSLFDMLEPREGKLPSEIKTVDITLTENATGPDTYKVGDSSPKPNLGLFGNLMKSFKMPGLAINPVAVDIKGPSSIVDENSTESIVKTPQMDDESVVKDKSERNVFDLIGSKEEPIESSKPEAETRSLFKHAVIDSPTKRSLRSSTKINTLASSNFETPKISKKKPMFKFPKMALNVNFGNIAKLGISKLKEEAKLKTETYKLGDDNVYKSDSIQSDTESLDLINKHEEDTVTQSSVAVSKTAADEHKEEVQSPGVIIETFEQLRQRLTKERAALKAEKLKQKEREASIEIEKESKEVSESDKPNTNDEDDAENEEMYKGFAPEKIVLILDISKKHGINFACSSFGLPASVIVNWIIEKDRKHRRVSLSISLEAKLTALRRIKNNEDESGIGKELKVNVNELKQWENELGWILKQRNVENVLDKWSRVENVSDLDFQKCNEKLQRQESSSGKLEKSEKATTSLQNSAESEDKELKQDEVKDTLSMKMPELNEDKEILPNNISQDSATETAQNEETIIVLDTGDESSDKKADQINESTDGYTEIIEIPDDSEIKETDDKKVLEKVGVDKLSESSQKIDTEEAEKNDTKAEHATKIESENEDTTEIATEVSNEVNNKPIEESENIEQTTQPENQEQEQVTVPDILLFARSGNPTHFTVEQKAMCVVLAKKFGIKDVGKKLGVSQGTLWRWVNRKTVISDLIDEQKAGYRKTKRYDECKSVESESRKSEVRKDNKIENILETVIPKPAVTRSRAAVKEKGKKEKKQTSMGYRTISPSKLPIPLHNIENIDVKDFTLEQKVAIIKLVELYGVRQIHKQFQIPASSIWNWQNSKVVKEEMNAAGKEPEVKKSEAEKDKKAIEFEPEDDEEKLNIDVIFDRTLVAIEDVNYMDFKLVQKADVVHLINHFGIEYVCEKLPQIPRGTLWNWRHSRHVLPLVAELETDLKKAQELIAAKAVKAQKTQVGADEIDKNDMTQKWLRECHSSGRKRSGNIREGSVESSKRRKIDVSEKAMSVIESDRFGRSSSPSSFISDISIHSEDEFEEIISDTEGTSPSIHSKRSVTSGQASHSSKVGGKKGNQKTGKAKDSGKTSCVPAVKLPEEEIKEPVYEVLKIECGEDNRLMVHFKTDPTIIPMAAETGSSKRSASDTWQGPVAKKKPGKKTEDYLHVQDEAGNIVHLSNKVLMCRICEKDFNTQKELASHMSASHYRSEMPYVCQLCNFRSSMYSDVVDHFKKRHDSSNHLLCFYCLRSFEVKFVSQGWGQTQTYYGHLLKHQSRASTKKCVMCRLTFFNAPDVKNHRRNCHISANKNQQGFSPGSKNDGGLKQKKTNIKSLNAPSISKIQDIGEVKFPAATQRAKCVECKMIMASTDHYKKFIHCSMCRFATSCSVAYANHMMGFHSGQMSSLNLNIPWERQAQFPLFCACGYTSKFGNKLANHMVGCIKSVCYTRRPEQTGDTTAKPAAVAMKDMAKESDSASVLGVLGLVQKKTVTTRIRAGPKKFKLANQIPLNADVDEAERIDDVKLDNVGKLETEKKVNVEKRKGEIAEDIKQEKKEKISSEERVDLKKDKDKKGVTINTENDNKKEEKMDVMVIDEAQEDEKSNEKEQKEQNMDSENIDTKKADSKEEGLKDEEQSKLICKKKAKEQTEITPADGELKCQKKETEVKASVLEDKNNIVEVDESTTALKKDQVEMKMETASHNEDKIPEEMDLESVDDILENIEHGELVKKTENSNKPEKEDKEQLEDIAETMEKDEQTKEVEDVSKDAAESEVEEKARELKEKTQDLEQSPEKESTATTSASDQDNQIDSQTEENEKPEGELETEEVKETQETSAESVDEKIVKEKDSQEKEIGEEKREPTERERESEERSDTSERNRDVGDRQKDSHERDREYRDKNRDSSDRNRDSSGRSRDSDDRRRSSGNHGSDSYRRSEERSHDDRYRNDDRSHGSHSPPMSVTARTREIVTGAVTTIEAGIIIATVDMVMGDMEEITGVVMGTTTAGAITREVKVIGVNRGHMATMVTGEDSKTTVTMATEGVTTTGAVISRITAGIIIGEDTTRISLSSCLQVLEV</sequence>
<feature type="compositionally biased region" description="Basic and acidic residues" evidence="2">
    <location>
        <begin position="4213"/>
        <end position="4222"/>
    </location>
</feature>
<feature type="compositionally biased region" description="Polar residues" evidence="2">
    <location>
        <begin position="1998"/>
        <end position="2020"/>
    </location>
</feature>
<feature type="compositionally biased region" description="Low complexity" evidence="2">
    <location>
        <begin position="5200"/>
        <end position="5212"/>
    </location>
</feature>
<feature type="region of interest" description="Disordered" evidence="2">
    <location>
        <begin position="2906"/>
        <end position="2969"/>
    </location>
</feature>
<feature type="compositionally biased region" description="Basic and acidic residues" evidence="2">
    <location>
        <begin position="4464"/>
        <end position="4475"/>
    </location>
</feature>
<feature type="compositionally biased region" description="Basic residues" evidence="2">
    <location>
        <begin position="1"/>
        <end position="13"/>
    </location>
</feature>